<proteinExistence type="inferred from homology"/>
<dbReference type="GO" id="GO:0006412">
    <property type="term" value="P:translation"/>
    <property type="evidence" value="ECO:0007669"/>
    <property type="project" value="InterPro"/>
</dbReference>
<dbReference type="CDD" id="cd00403">
    <property type="entry name" value="Ribosomal_L1"/>
    <property type="match status" value="1"/>
</dbReference>
<evidence type="ECO:0000256" key="2">
    <source>
        <dbReference type="ARBA" id="ARBA00022730"/>
    </source>
</evidence>
<dbReference type="PROSITE" id="PS01199">
    <property type="entry name" value="RIBOSOMAL_L1"/>
    <property type="match status" value="1"/>
</dbReference>
<evidence type="ECO:0000256" key="3">
    <source>
        <dbReference type="ARBA" id="ARBA00022884"/>
    </source>
</evidence>
<dbReference type="NCBIfam" id="TIGR01169">
    <property type="entry name" value="rplA_bact"/>
    <property type="match status" value="1"/>
</dbReference>
<dbReference type="GO" id="GO:0003735">
    <property type="term" value="F:structural constituent of ribosome"/>
    <property type="evidence" value="ECO:0007669"/>
    <property type="project" value="InterPro"/>
</dbReference>
<dbReference type="InterPro" id="IPR005878">
    <property type="entry name" value="Ribosom_uL1_bac-type"/>
</dbReference>
<evidence type="ECO:0000256" key="5">
    <source>
        <dbReference type="ARBA" id="ARBA00023274"/>
    </source>
</evidence>
<feature type="compositionally biased region" description="Basic and acidic residues" evidence="7">
    <location>
        <begin position="51"/>
        <end position="63"/>
    </location>
</feature>
<gene>
    <name evidence="8" type="ORF">OLUC0939_LOCUS6790</name>
</gene>
<protein>
    <recommendedName>
        <fullName evidence="6">Ribosomal protein</fullName>
    </recommendedName>
</protein>
<evidence type="ECO:0000256" key="6">
    <source>
        <dbReference type="RuleBase" id="RU000659"/>
    </source>
</evidence>
<dbReference type="EMBL" id="HBDX01007887">
    <property type="protein sequence ID" value="CAD8226049.1"/>
    <property type="molecule type" value="Transcribed_RNA"/>
</dbReference>
<dbReference type="InterPro" id="IPR023673">
    <property type="entry name" value="Ribosomal_uL1_CS"/>
</dbReference>
<dbReference type="InterPro" id="IPR023674">
    <property type="entry name" value="Ribosomal_uL1-like"/>
</dbReference>
<accession>A0A7R9T5U6</accession>
<reference evidence="8" key="1">
    <citation type="submission" date="2021-01" db="EMBL/GenBank/DDBJ databases">
        <authorList>
            <person name="Corre E."/>
            <person name="Pelletier E."/>
            <person name="Niang G."/>
            <person name="Scheremetjew M."/>
            <person name="Finn R."/>
            <person name="Kale V."/>
            <person name="Holt S."/>
            <person name="Cochrane G."/>
            <person name="Meng A."/>
            <person name="Brown T."/>
            <person name="Cohen L."/>
        </authorList>
    </citation>
    <scope>NUCLEOTIDE SEQUENCE</scope>
    <source>
        <strain evidence="8">Clade-A-BCC118000</strain>
    </source>
</reference>
<dbReference type="SUPFAM" id="SSF56808">
    <property type="entry name" value="Ribosomal protein L1"/>
    <property type="match status" value="1"/>
</dbReference>
<dbReference type="Pfam" id="PF00687">
    <property type="entry name" value="Ribosomal_L1"/>
    <property type="match status" value="1"/>
</dbReference>
<dbReference type="PANTHER" id="PTHR36427">
    <property type="entry name" value="54S RIBOSOMAL PROTEIN L1, MITOCHONDRIAL"/>
    <property type="match status" value="1"/>
</dbReference>
<dbReference type="GO" id="GO:0015934">
    <property type="term" value="C:large ribosomal subunit"/>
    <property type="evidence" value="ECO:0007669"/>
    <property type="project" value="InterPro"/>
</dbReference>
<name>A0A7R9T5U6_9CHLO</name>
<feature type="region of interest" description="Disordered" evidence="7">
    <location>
        <begin position="46"/>
        <end position="78"/>
    </location>
</feature>
<evidence type="ECO:0000256" key="1">
    <source>
        <dbReference type="ARBA" id="ARBA00010531"/>
    </source>
</evidence>
<comment type="similarity">
    <text evidence="1 6">Belongs to the universal ribosomal protein uL1 family.</text>
</comment>
<dbReference type="AlphaFoldDB" id="A0A7R9T5U6"/>
<dbReference type="FunFam" id="3.40.50.790:FF:000001">
    <property type="entry name" value="50S ribosomal protein L1"/>
    <property type="match status" value="1"/>
</dbReference>
<evidence type="ECO:0000256" key="7">
    <source>
        <dbReference type="SAM" id="MobiDB-lite"/>
    </source>
</evidence>
<dbReference type="GO" id="GO:0019843">
    <property type="term" value="F:rRNA binding"/>
    <property type="evidence" value="ECO:0007669"/>
    <property type="project" value="UniProtKB-KW"/>
</dbReference>
<dbReference type="HAMAP" id="MF_01318_B">
    <property type="entry name" value="Ribosomal_uL1_B"/>
    <property type="match status" value="1"/>
</dbReference>
<keyword evidence="5 6" id="KW-0687">Ribonucleoprotein</keyword>
<dbReference type="InterPro" id="IPR028364">
    <property type="entry name" value="Ribosomal_uL1/biogenesis"/>
</dbReference>
<dbReference type="PANTHER" id="PTHR36427:SF3">
    <property type="entry name" value="LARGE RIBOSOMAL SUBUNIT PROTEIN UL1M"/>
    <property type="match status" value="1"/>
</dbReference>
<keyword evidence="4 6" id="KW-0689">Ribosomal protein</keyword>
<dbReference type="Gene3D" id="3.30.190.20">
    <property type="match status" value="1"/>
</dbReference>
<sequence length="298" mass="31526">MFALTTQYSALATTARGTATKRTTTRTRVVRAAGLDFSELEQEAAAPTRAVRKDGLSSKEAKQSKRFRAAQKSVPPRLETQGASAAIELMKSSATAKFDESAEVHIRLNIDPKYNDQQLRATVALPKGTGKNVRVAVLCAGDNIAAAKAAGADFAGDDDLVDEIAGGMMDFDLLVATPDMMPKVAKLGRQLGPKGLMPNPKAGTVTTDVTTTVNEFKGGKVEFRADKQGIVHVPFGKLSFSAADLKENLLSVVGAIDANRPVGAKGVYWRSMYIASSMGPSVQVDVPQARDEVAALSA</sequence>
<keyword evidence="2" id="KW-0699">rRNA-binding</keyword>
<evidence type="ECO:0000256" key="4">
    <source>
        <dbReference type="ARBA" id="ARBA00022980"/>
    </source>
</evidence>
<organism evidence="8">
    <name type="scientific">Ostreococcus sp. 'lucimarinus'</name>
    <dbReference type="NCBI Taxonomy" id="242159"/>
    <lineage>
        <taxon>Eukaryota</taxon>
        <taxon>Viridiplantae</taxon>
        <taxon>Chlorophyta</taxon>
        <taxon>Mamiellophyceae</taxon>
        <taxon>Mamiellales</taxon>
        <taxon>Bathycoccaceae</taxon>
        <taxon>Ostreococcus</taxon>
    </lineage>
</organism>
<dbReference type="Gene3D" id="3.40.50.790">
    <property type="match status" value="1"/>
</dbReference>
<evidence type="ECO:0000313" key="8">
    <source>
        <dbReference type="EMBL" id="CAD8226049.1"/>
    </source>
</evidence>
<keyword evidence="3" id="KW-0694">RNA-binding</keyword>
<dbReference type="InterPro" id="IPR016095">
    <property type="entry name" value="Ribosomal_uL1_3-a/b-sand"/>
</dbReference>